<feature type="region of interest" description="Disordered" evidence="1">
    <location>
        <begin position="309"/>
        <end position="332"/>
    </location>
</feature>
<evidence type="ECO:0000313" key="3">
    <source>
        <dbReference type="Proteomes" id="UP000017174"/>
    </source>
</evidence>
<dbReference type="EMBL" id="AXZG01000022">
    <property type="protein sequence ID" value="ERT66870.1"/>
    <property type="molecule type" value="Genomic_DNA"/>
</dbReference>
<proteinExistence type="predicted"/>
<comment type="caution">
    <text evidence="2">The sequence shown here is derived from an EMBL/GenBank/DDBJ whole genome shotgun (WGS) entry which is preliminary data.</text>
</comment>
<evidence type="ECO:0000256" key="1">
    <source>
        <dbReference type="SAM" id="MobiDB-lite"/>
    </source>
</evidence>
<dbReference type="AlphaFoldDB" id="U7V5Q6"/>
<dbReference type="PATRIC" id="fig|888019.4.peg.613"/>
<protein>
    <submittedName>
        <fullName evidence="2">Uncharacterized protein</fullName>
    </submittedName>
</protein>
<gene>
    <name evidence="2" type="ORF">HMPREF0742_00721</name>
</gene>
<reference evidence="2 3" key="1">
    <citation type="submission" date="2013-08" db="EMBL/GenBank/DDBJ databases">
        <authorList>
            <person name="Weinstock G."/>
            <person name="Sodergren E."/>
            <person name="Wylie T."/>
            <person name="Fulton L."/>
            <person name="Fulton R."/>
            <person name="Fronick C."/>
            <person name="O'Laughlin M."/>
            <person name="Godfrey J."/>
            <person name="Miner T."/>
            <person name="Herter B."/>
            <person name="Appelbaum E."/>
            <person name="Cordes M."/>
            <person name="Lek S."/>
            <person name="Wollam A."/>
            <person name="Pepin K.H."/>
            <person name="Palsikar V.B."/>
            <person name="Mitreva M."/>
            <person name="Wilson R.K."/>
        </authorList>
    </citation>
    <scope>NUCLEOTIDE SEQUENCE [LARGE SCALE GENOMIC DNA]</scope>
    <source>
        <strain evidence="2 3">F0184</strain>
    </source>
</reference>
<dbReference type="Proteomes" id="UP000017174">
    <property type="component" value="Unassembled WGS sequence"/>
</dbReference>
<organism evidence="2 3">
    <name type="scientific">Rothia aeria F0184</name>
    <dbReference type="NCBI Taxonomy" id="888019"/>
    <lineage>
        <taxon>Bacteria</taxon>
        <taxon>Bacillati</taxon>
        <taxon>Actinomycetota</taxon>
        <taxon>Actinomycetes</taxon>
        <taxon>Micrococcales</taxon>
        <taxon>Micrococcaceae</taxon>
        <taxon>Rothia</taxon>
    </lineage>
</organism>
<accession>U7V5Q6</accession>
<dbReference type="HOGENOM" id="CLU_619460_0_0_11"/>
<sequence length="428" mass="47231">MWYVEYGAALPAALSQPRAESFLVRFPNYEHSTQTNTPPEADTATVEQILEAYNKGNLDTLLNVLARRPRELAQQLNRICRAFPAEVERVAAVLQQVGDQLPVETLVRLHNQYVNAARGVGERLSMDNLRMVHLIQTPVITRSHAARLLLAIEMCLVGRMDGFSVEMPPQDYCRPMEAEPAPTSCNPALNGAINPFTPALWEPFRLGGSDEAVALSATGVREVPDGYELSVFLLDDDYARVKTIERGVEDTCFSCFWDEEGVDSENDIRCGLTLGYRVEEYAEVNVHRAMTLGVRYVVVTARVGERFPQLGSADNPGKAPQGSPVHPDTPRFTSQVAPDIRSLMITPEATIRPVDHRGNFHVLDAPGRTVCAVLDLYKQRISTPAVGIPEGADEDTTLTAIMGVLNGYLPMTVREFMRLSGAAVRKPD</sequence>
<evidence type="ECO:0000313" key="2">
    <source>
        <dbReference type="EMBL" id="ERT66870.1"/>
    </source>
</evidence>
<name>U7V5Q6_9MICC</name>